<dbReference type="GO" id="GO:0008270">
    <property type="term" value="F:zinc ion binding"/>
    <property type="evidence" value="ECO:0007669"/>
    <property type="project" value="InterPro"/>
</dbReference>
<reference evidence="10 11" key="1">
    <citation type="submission" date="2020-08" db="EMBL/GenBank/DDBJ databases">
        <title>The Agave Microbiome: Exploring the role of microbial communities in plant adaptations to desert environments.</title>
        <authorList>
            <person name="Partida-Martinez L.P."/>
        </authorList>
    </citation>
    <scope>NUCLEOTIDE SEQUENCE [LARGE SCALE GENOMIC DNA]</scope>
    <source>
        <strain evidence="10 11">AT3.9</strain>
    </source>
</reference>
<evidence type="ECO:0000256" key="1">
    <source>
        <dbReference type="ARBA" id="ARBA00004370"/>
    </source>
</evidence>
<dbReference type="InterPro" id="IPR006026">
    <property type="entry name" value="Peptidase_Metallo"/>
</dbReference>
<dbReference type="AlphaFoldDB" id="A0A7W4YWG1"/>
<dbReference type="PRINTS" id="PR01488">
    <property type="entry name" value="RTXTOXINA"/>
</dbReference>
<keyword evidence="7" id="KW-0843">Virulence</keyword>
<dbReference type="InterPro" id="IPR011049">
    <property type="entry name" value="Serralysin-like_metalloprot_C"/>
</dbReference>
<keyword evidence="11" id="KW-1185">Reference proteome</keyword>
<evidence type="ECO:0000256" key="7">
    <source>
        <dbReference type="ARBA" id="ARBA00023026"/>
    </source>
</evidence>
<comment type="subcellular location">
    <subcellularLocation>
        <location evidence="1">Membrane</location>
    </subcellularLocation>
    <subcellularLocation>
        <location evidence="2">Secreted</location>
    </subcellularLocation>
</comment>
<proteinExistence type="inferred from homology"/>
<evidence type="ECO:0000256" key="5">
    <source>
        <dbReference type="ARBA" id="ARBA00022656"/>
    </source>
</evidence>
<comment type="similarity">
    <text evidence="3">Belongs to the peptidase M10B family.</text>
</comment>
<dbReference type="PANTHER" id="PTHR38340:SF1">
    <property type="entry name" value="S-LAYER PROTEIN"/>
    <property type="match status" value="1"/>
</dbReference>
<evidence type="ECO:0000256" key="6">
    <source>
        <dbReference type="ARBA" id="ARBA00022737"/>
    </source>
</evidence>
<accession>A0A7W4YWG1</accession>
<dbReference type="RefSeq" id="WP_183450565.1">
    <property type="nucleotide sequence ID" value="NZ_JACHWB010000003.1"/>
</dbReference>
<dbReference type="InterPro" id="IPR034033">
    <property type="entry name" value="Serralysin-like"/>
</dbReference>
<evidence type="ECO:0000313" key="11">
    <source>
        <dbReference type="Proteomes" id="UP000532010"/>
    </source>
</evidence>
<keyword evidence="6" id="KW-0677">Repeat</keyword>
<keyword evidence="4" id="KW-0964">Secreted</keyword>
<gene>
    <name evidence="10" type="ORF">FHR70_002495</name>
</gene>
<organism evidence="10 11">
    <name type="scientific">Microvirga lupini</name>
    <dbReference type="NCBI Taxonomy" id="420324"/>
    <lineage>
        <taxon>Bacteria</taxon>
        <taxon>Pseudomonadati</taxon>
        <taxon>Pseudomonadota</taxon>
        <taxon>Alphaproteobacteria</taxon>
        <taxon>Hyphomicrobiales</taxon>
        <taxon>Methylobacteriaceae</taxon>
        <taxon>Microvirga</taxon>
    </lineage>
</organism>
<dbReference type="Proteomes" id="UP000532010">
    <property type="component" value="Unassembled WGS sequence"/>
</dbReference>
<feature type="domain" description="Peptidase metallopeptidase" evidence="9">
    <location>
        <begin position="81"/>
        <end position="256"/>
    </location>
</feature>
<dbReference type="InterPro" id="IPR024079">
    <property type="entry name" value="MetalloPept_cat_dom_sf"/>
</dbReference>
<evidence type="ECO:0000259" key="9">
    <source>
        <dbReference type="SMART" id="SM00235"/>
    </source>
</evidence>
<dbReference type="GO" id="GO:0005509">
    <property type="term" value="F:calcium ion binding"/>
    <property type="evidence" value="ECO:0007669"/>
    <property type="project" value="InterPro"/>
</dbReference>
<evidence type="ECO:0000256" key="2">
    <source>
        <dbReference type="ARBA" id="ARBA00004613"/>
    </source>
</evidence>
<keyword evidence="5" id="KW-0800">Toxin</keyword>
<dbReference type="InterPro" id="IPR050557">
    <property type="entry name" value="RTX_toxin/Mannuronan_C5-epim"/>
</dbReference>
<dbReference type="SMART" id="SM00235">
    <property type="entry name" value="ZnMc"/>
    <property type="match status" value="1"/>
</dbReference>
<sequence length="979" mass="101202">MSWISDAFRSAGRWVADRVEDIGNELEDLANSAWNWVNDSVSAFPLKFFSYMATVFPSWSFWGVQYFKPDHADSDVNALMTGTKWSGSTITYSLPDSKSDYGLIDPSASGFYRLSSSGEDAVHRVMGTVAGYVNTGVSYVGRDSADIKVAGFEPGSVISRSHGYYPGVPLYGGDTWINLKGYNNFSKGTYAYFLTMHELGHSLGLKHSHDHVDGLPRMSAAHDSTEYTVMSYNDTLERPQSFMQYDIAALQAMYGADFTTNNNNTRYNWNSATGEMYVNGVSQGATESARIFLTIWDGGGIDTYDLSNYSEGAVIDLTPGGFSRFSTTQLAKKTVSTTVNGNVYNAFQYNDDGRSLIENAIGGNDKDQILGNRANNSLQGLGGDDVLTGQAGNDTLEGGSGDDILNGGTGADRLIGGAGLGDMAAYNGVGGQGVTVNLANPQFNTGEAAGDTYDGIENVAGTAYADVLTGDAKSNILYGLGSDDILRGGLGADVLVGGEGFNWASYMEAASGVVADLSNTGLNTGEAAGDTYIEIRGLQGSNHADHLSGDSSSRGNALAGLGGNDILTGRAGNDTLEGGEGDDILNGGAGADRLIGGAGLGDMAAYNGVNGQGVSVNLAKPQFNTGEAAGDSYDGIENVAGTAYTDILTGDAKNNILYGLGSDDILRGGLGADVLVGGEGFDWASYADAVSGVRVDLVNRSVNTGEAAGDSFIEIEALQGSNFGDSLAGDGNGNALSGLEGNDVLHGRDGGDHLDGGAGDDILNGGAGGDILIGGGGFDWASYMDATSGVTADLANRATNTGEAAGDVYNAIQGLQGSTFGDVLNGDEGGNALSGLEGSDLLQGRGGNDHLHGGEGSDTLSGGAGSDHLVGAAGADRFRFDAALGTSNVDIIADFSVSEDKIELDGRVFTGLYAYNSGGLVEWNFSIGTRATTQYSQIIYNNTTGELFYDADGAGATAQVKFADISKGLALTHSNFLLV</sequence>
<dbReference type="GO" id="GO:0090729">
    <property type="term" value="F:toxin activity"/>
    <property type="evidence" value="ECO:0007669"/>
    <property type="project" value="UniProtKB-KW"/>
</dbReference>
<comment type="caution">
    <text evidence="10">The sequence shown here is derived from an EMBL/GenBank/DDBJ whole genome shotgun (WGS) entry which is preliminary data.</text>
</comment>
<dbReference type="EMBL" id="JACHWB010000003">
    <property type="protein sequence ID" value="MBB3019430.1"/>
    <property type="molecule type" value="Genomic_DNA"/>
</dbReference>
<name>A0A7W4YWG1_9HYPH</name>
<dbReference type="PANTHER" id="PTHR38340">
    <property type="entry name" value="S-LAYER PROTEIN"/>
    <property type="match status" value="1"/>
</dbReference>
<dbReference type="GO" id="GO:0005576">
    <property type="term" value="C:extracellular region"/>
    <property type="evidence" value="ECO:0007669"/>
    <property type="project" value="UniProtKB-SubCell"/>
</dbReference>
<evidence type="ECO:0000256" key="3">
    <source>
        <dbReference type="ARBA" id="ARBA00009490"/>
    </source>
</evidence>
<dbReference type="InterPro" id="IPR003995">
    <property type="entry name" value="RTX_toxin_determinant-A"/>
</dbReference>
<keyword evidence="8" id="KW-0472">Membrane</keyword>
<dbReference type="PRINTS" id="PR00313">
    <property type="entry name" value="CABNDNGRPT"/>
</dbReference>
<dbReference type="Pfam" id="PF00353">
    <property type="entry name" value="HemolysinCabind"/>
    <property type="match status" value="6"/>
</dbReference>
<dbReference type="Gene3D" id="3.40.390.10">
    <property type="entry name" value="Collagenase (Catalytic Domain)"/>
    <property type="match status" value="1"/>
</dbReference>
<dbReference type="GO" id="GO:0006508">
    <property type="term" value="P:proteolysis"/>
    <property type="evidence" value="ECO:0007669"/>
    <property type="project" value="InterPro"/>
</dbReference>
<dbReference type="InterPro" id="IPR001343">
    <property type="entry name" value="Hemolysn_Ca-bd"/>
</dbReference>
<dbReference type="EC" id="3.4.24.40" evidence="10"/>
<dbReference type="SUPFAM" id="SSF51120">
    <property type="entry name" value="beta-Roll"/>
    <property type="match status" value="6"/>
</dbReference>
<dbReference type="CDD" id="cd04277">
    <property type="entry name" value="ZnMc_serralysin_like"/>
    <property type="match status" value="1"/>
</dbReference>
<keyword evidence="10" id="KW-0378">Hydrolase</keyword>
<evidence type="ECO:0000256" key="8">
    <source>
        <dbReference type="ARBA" id="ARBA00023136"/>
    </source>
</evidence>
<dbReference type="InterPro" id="IPR018511">
    <property type="entry name" value="Hemolysin-typ_Ca-bd_CS"/>
</dbReference>
<dbReference type="SUPFAM" id="SSF55486">
    <property type="entry name" value="Metalloproteases ('zincins'), catalytic domain"/>
    <property type="match status" value="1"/>
</dbReference>
<dbReference type="GO" id="GO:0008237">
    <property type="term" value="F:metallopeptidase activity"/>
    <property type="evidence" value="ECO:0007669"/>
    <property type="project" value="InterPro"/>
</dbReference>
<evidence type="ECO:0000256" key="4">
    <source>
        <dbReference type="ARBA" id="ARBA00022525"/>
    </source>
</evidence>
<dbReference type="GO" id="GO:0016020">
    <property type="term" value="C:membrane"/>
    <property type="evidence" value="ECO:0007669"/>
    <property type="project" value="UniProtKB-SubCell"/>
</dbReference>
<dbReference type="Gene3D" id="2.150.10.10">
    <property type="entry name" value="Serralysin-like metalloprotease, C-terminal"/>
    <property type="match status" value="6"/>
</dbReference>
<evidence type="ECO:0000313" key="10">
    <source>
        <dbReference type="EMBL" id="MBB3019430.1"/>
    </source>
</evidence>
<dbReference type="PROSITE" id="PS00330">
    <property type="entry name" value="HEMOLYSIN_CALCIUM"/>
    <property type="match status" value="9"/>
</dbReference>
<protein>
    <submittedName>
        <fullName evidence="10">Serralysin</fullName>
        <ecNumber evidence="10">3.4.24.40</ecNumber>
    </submittedName>
</protein>